<accession>A0A212QRB0</accession>
<feature type="domain" description="N-acetyltransferase" evidence="1">
    <location>
        <begin position="203"/>
        <end position="377"/>
    </location>
</feature>
<dbReference type="GO" id="GO:0016747">
    <property type="term" value="F:acyltransferase activity, transferring groups other than amino-acyl groups"/>
    <property type="evidence" value="ECO:0007669"/>
    <property type="project" value="InterPro"/>
</dbReference>
<evidence type="ECO:0000259" key="1">
    <source>
        <dbReference type="PROSITE" id="PS51186"/>
    </source>
</evidence>
<feature type="domain" description="N-acetyltransferase" evidence="1">
    <location>
        <begin position="22"/>
        <end position="187"/>
    </location>
</feature>
<protein>
    <recommendedName>
        <fullName evidence="1">N-acetyltransferase domain-containing protein</fullName>
    </recommendedName>
</protein>
<gene>
    <name evidence="2" type="ORF">SAMN02746019_00027710</name>
</gene>
<reference evidence="3" key="1">
    <citation type="submission" date="2017-06" db="EMBL/GenBank/DDBJ databases">
        <authorList>
            <person name="Varghese N."/>
            <person name="Submissions S."/>
        </authorList>
    </citation>
    <scope>NUCLEOTIDE SEQUENCE [LARGE SCALE GENOMIC DNA]</scope>
    <source>
        <strain evidence="3">JAD2</strain>
    </source>
</reference>
<dbReference type="RefSeq" id="WP_088570688.1">
    <property type="nucleotide sequence ID" value="NZ_FYEK01000020.1"/>
</dbReference>
<dbReference type="InterPro" id="IPR039968">
    <property type="entry name" value="BcerS-like"/>
</dbReference>
<dbReference type="PANTHER" id="PTHR41368:SF1">
    <property type="entry name" value="PROTEIN YGHO"/>
    <property type="match status" value="1"/>
</dbReference>
<dbReference type="CDD" id="cd04301">
    <property type="entry name" value="NAT_SF"/>
    <property type="match status" value="1"/>
</dbReference>
<dbReference type="Proteomes" id="UP000197025">
    <property type="component" value="Unassembled WGS sequence"/>
</dbReference>
<dbReference type="Pfam" id="PF00583">
    <property type="entry name" value="Acetyltransf_1"/>
    <property type="match status" value="1"/>
</dbReference>
<dbReference type="InParanoid" id="A0A212QRB0"/>
<dbReference type="SUPFAM" id="SSF55729">
    <property type="entry name" value="Acyl-CoA N-acyltransferases (Nat)"/>
    <property type="match status" value="1"/>
</dbReference>
<dbReference type="OrthoDB" id="9806005at2"/>
<evidence type="ECO:0000313" key="3">
    <source>
        <dbReference type="Proteomes" id="UP000197025"/>
    </source>
</evidence>
<evidence type="ECO:0000313" key="2">
    <source>
        <dbReference type="EMBL" id="SNB61926.1"/>
    </source>
</evidence>
<dbReference type="PANTHER" id="PTHR41368">
    <property type="entry name" value="PROTEIN YGHO"/>
    <property type="match status" value="1"/>
</dbReference>
<keyword evidence="3" id="KW-1185">Reference proteome</keyword>
<dbReference type="Gene3D" id="3.40.630.30">
    <property type="match status" value="1"/>
</dbReference>
<proteinExistence type="predicted"/>
<organism evidence="2 3">
    <name type="scientific">Thermoflexus hugenholtzii JAD2</name>
    <dbReference type="NCBI Taxonomy" id="877466"/>
    <lineage>
        <taxon>Bacteria</taxon>
        <taxon>Bacillati</taxon>
        <taxon>Chloroflexota</taxon>
        <taxon>Thermoflexia</taxon>
        <taxon>Thermoflexales</taxon>
        <taxon>Thermoflexaceae</taxon>
        <taxon>Thermoflexus</taxon>
    </lineage>
</organism>
<dbReference type="AlphaFoldDB" id="A0A212QRB0"/>
<dbReference type="InterPro" id="IPR016181">
    <property type="entry name" value="Acyl_CoA_acyltransferase"/>
</dbReference>
<dbReference type="PROSITE" id="PS51186">
    <property type="entry name" value="GNAT"/>
    <property type="match status" value="2"/>
</dbReference>
<dbReference type="InterPro" id="IPR000182">
    <property type="entry name" value="GNAT_dom"/>
</dbReference>
<dbReference type="EMBL" id="FYEK01000020">
    <property type="protein sequence ID" value="SNB61926.1"/>
    <property type="molecule type" value="Genomic_DNA"/>
</dbReference>
<sequence length="377" mass="44315">MLTIQECRTPAERRAFVTFPWRVYRSDPHWVPPLISERMAFFDPQRNPFYQHAEVALFMARRDGEPVGTIAALINHQHNAFHNERVGFFGAFEVLPDREAAHALLATARDWVRERGMTALRGPATFSTNEECGLLIEGFEEPPRILMAYNPAYYRDFIESFGFQKAMDLYAYELTVEVFNWPEKLVRVVEKLKSRAKFRVRPGNIRRFREELDRIKKVYNSAWERNWGFVPLTDAEIEHMAAQLIRFVDPDLVFIAEVDDEPIGFSLTLPDLNQALRKAYPRPGVPEWWTLIKLLYYWKVRRVVDTIRVLAMGVVESWRAQGVSALFYYETAKAALPKGYRRAEMSWILENNLMMNRDIRTMGGRLYKIYRMYELPL</sequence>
<name>A0A212QRB0_9CHLR</name>